<comment type="caution">
    <text evidence="2">The sequence shown here is derived from an EMBL/GenBank/DDBJ whole genome shotgun (WGS) entry which is preliminary data.</text>
</comment>
<sequence length="292" mass="34517">MAECGLPRSRYNWHECDDFQIPENSVWFGNDESGSDIFCGKAWYDGQELPAKVIPERRESIVACDDGERVVTNCRKVLICDLGKRKDCSRERRHCHRGRRHCHRREDRCHSSSSDEEGGCAKTEIISESNKESQFQVKSMKSSSSTTTTTIKKHKKKHHHDHHQRCSDEKTCKQECWNEQRTRIVPRITYEPRVRYEPKVTMERRVRYEPERYVTRVCNDRCEDFCEDYCCEDICCEDYCNPCDPCIEPWHSERRRKEIISEKTAKSTDVTKEEEVVRSERSDSPKPSKLCF</sequence>
<dbReference type="AlphaFoldDB" id="A0AAW1TPG5"/>
<feature type="compositionally biased region" description="Basic and acidic residues" evidence="1">
    <location>
        <begin position="262"/>
        <end position="286"/>
    </location>
</feature>
<evidence type="ECO:0000256" key="1">
    <source>
        <dbReference type="SAM" id="MobiDB-lite"/>
    </source>
</evidence>
<evidence type="ECO:0000313" key="3">
    <source>
        <dbReference type="Proteomes" id="UP001431783"/>
    </source>
</evidence>
<feature type="region of interest" description="Disordered" evidence="1">
    <location>
        <begin position="131"/>
        <end position="162"/>
    </location>
</feature>
<dbReference type="InterPro" id="IPR006616">
    <property type="entry name" value="DM9_repeat"/>
</dbReference>
<dbReference type="Proteomes" id="UP001431783">
    <property type="component" value="Unassembled WGS sequence"/>
</dbReference>
<dbReference type="EMBL" id="JARQZJ010000010">
    <property type="protein sequence ID" value="KAK9872215.1"/>
    <property type="molecule type" value="Genomic_DNA"/>
</dbReference>
<feature type="region of interest" description="Disordered" evidence="1">
    <location>
        <begin position="262"/>
        <end position="292"/>
    </location>
</feature>
<keyword evidence="3" id="KW-1185">Reference proteome</keyword>
<reference evidence="2 3" key="1">
    <citation type="submission" date="2023-03" db="EMBL/GenBank/DDBJ databases">
        <title>Genome insight into feeding habits of ladybird beetles.</title>
        <authorList>
            <person name="Li H.-S."/>
            <person name="Huang Y.-H."/>
            <person name="Pang H."/>
        </authorList>
    </citation>
    <scope>NUCLEOTIDE SEQUENCE [LARGE SCALE GENOMIC DNA]</scope>
    <source>
        <strain evidence="2">SYSU_2023b</strain>
        <tissue evidence="2">Whole body</tissue>
    </source>
</reference>
<dbReference type="Pfam" id="PF11901">
    <property type="entry name" value="DM9"/>
    <property type="match status" value="1"/>
</dbReference>
<accession>A0AAW1TPG5</accession>
<name>A0AAW1TPG5_9CUCU</name>
<organism evidence="2 3">
    <name type="scientific">Henosepilachna vigintioctopunctata</name>
    <dbReference type="NCBI Taxonomy" id="420089"/>
    <lineage>
        <taxon>Eukaryota</taxon>
        <taxon>Metazoa</taxon>
        <taxon>Ecdysozoa</taxon>
        <taxon>Arthropoda</taxon>
        <taxon>Hexapoda</taxon>
        <taxon>Insecta</taxon>
        <taxon>Pterygota</taxon>
        <taxon>Neoptera</taxon>
        <taxon>Endopterygota</taxon>
        <taxon>Coleoptera</taxon>
        <taxon>Polyphaga</taxon>
        <taxon>Cucujiformia</taxon>
        <taxon>Coccinelloidea</taxon>
        <taxon>Coccinellidae</taxon>
        <taxon>Epilachninae</taxon>
        <taxon>Epilachnini</taxon>
        <taxon>Henosepilachna</taxon>
    </lineage>
</organism>
<protein>
    <submittedName>
        <fullName evidence="2">Uncharacterized protein</fullName>
    </submittedName>
</protein>
<evidence type="ECO:0000313" key="2">
    <source>
        <dbReference type="EMBL" id="KAK9872215.1"/>
    </source>
</evidence>
<feature type="compositionally biased region" description="Low complexity" evidence="1">
    <location>
        <begin position="138"/>
        <end position="150"/>
    </location>
</feature>
<dbReference type="SMART" id="SM00696">
    <property type="entry name" value="DM9"/>
    <property type="match status" value="1"/>
</dbReference>
<proteinExistence type="predicted"/>
<feature type="compositionally biased region" description="Basic residues" evidence="1">
    <location>
        <begin position="151"/>
        <end position="162"/>
    </location>
</feature>
<gene>
    <name evidence="2" type="ORF">WA026_017014</name>
</gene>